<proteinExistence type="predicted"/>
<dbReference type="InterPro" id="IPR054208">
    <property type="entry name" value="DUF6914"/>
</dbReference>
<dbReference type="Proteomes" id="UP001303473">
    <property type="component" value="Unassembled WGS sequence"/>
</dbReference>
<dbReference type="AlphaFoldDB" id="A0AAN6MV19"/>
<comment type="caution">
    <text evidence="1">The sequence shown here is derived from an EMBL/GenBank/DDBJ whole genome shotgun (WGS) entry which is preliminary data.</text>
</comment>
<evidence type="ECO:0000313" key="1">
    <source>
        <dbReference type="EMBL" id="KAK3933570.1"/>
    </source>
</evidence>
<gene>
    <name evidence="1" type="ORF">QBC46DRAFT_326314</name>
</gene>
<sequence>MPFFSKQPKLNLYVALYAREQPNTYHWALLTGYKDEHKKPEGYRYHVRNLPGRDQSGRAVVTWQYEERDLTNVRFTTQLLVRIRVSKVADLARLQEILRQVPVVQGDPSWTCRIWVRDAIAALNADGRALKKPVNWPAVEARGPQYVQEKIAANRWGAGADLSTAPTWDMMKNKEMSP</sequence>
<name>A0AAN6MV19_9PEZI</name>
<reference evidence="2" key="1">
    <citation type="journal article" date="2023" name="Mol. Phylogenet. Evol.">
        <title>Genome-scale phylogeny and comparative genomics of the fungal order Sordariales.</title>
        <authorList>
            <person name="Hensen N."/>
            <person name="Bonometti L."/>
            <person name="Westerberg I."/>
            <person name="Brannstrom I.O."/>
            <person name="Guillou S."/>
            <person name="Cros-Aarteil S."/>
            <person name="Calhoun S."/>
            <person name="Haridas S."/>
            <person name="Kuo A."/>
            <person name="Mondo S."/>
            <person name="Pangilinan J."/>
            <person name="Riley R."/>
            <person name="LaButti K."/>
            <person name="Andreopoulos B."/>
            <person name="Lipzen A."/>
            <person name="Chen C."/>
            <person name="Yan M."/>
            <person name="Daum C."/>
            <person name="Ng V."/>
            <person name="Clum A."/>
            <person name="Steindorff A."/>
            <person name="Ohm R.A."/>
            <person name="Martin F."/>
            <person name="Silar P."/>
            <person name="Natvig D.O."/>
            <person name="Lalanne C."/>
            <person name="Gautier V."/>
            <person name="Ament-Velasquez S.L."/>
            <person name="Kruys A."/>
            <person name="Hutchinson M.I."/>
            <person name="Powell A.J."/>
            <person name="Barry K."/>
            <person name="Miller A.N."/>
            <person name="Grigoriev I.V."/>
            <person name="Debuchy R."/>
            <person name="Gladieux P."/>
            <person name="Hiltunen Thoren M."/>
            <person name="Johannesson H."/>
        </authorList>
    </citation>
    <scope>NUCLEOTIDE SEQUENCE [LARGE SCALE GENOMIC DNA]</scope>
    <source>
        <strain evidence="2">CBS 340.73</strain>
    </source>
</reference>
<accession>A0AAN6MV19</accession>
<organism evidence="1 2">
    <name type="scientific">Diplogelasinospora grovesii</name>
    <dbReference type="NCBI Taxonomy" id="303347"/>
    <lineage>
        <taxon>Eukaryota</taxon>
        <taxon>Fungi</taxon>
        <taxon>Dikarya</taxon>
        <taxon>Ascomycota</taxon>
        <taxon>Pezizomycotina</taxon>
        <taxon>Sordariomycetes</taxon>
        <taxon>Sordariomycetidae</taxon>
        <taxon>Sordariales</taxon>
        <taxon>Diplogelasinosporaceae</taxon>
        <taxon>Diplogelasinospora</taxon>
    </lineage>
</organism>
<evidence type="ECO:0000313" key="2">
    <source>
        <dbReference type="Proteomes" id="UP001303473"/>
    </source>
</evidence>
<dbReference type="EMBL" id="MU854133">
    <property type="protein sequence ID" value="KAK3933570.1"/>
    <property type="molecule type" value="Genomic_DNA"/>
</dbReference>
<dbReference type="Pfam" id="PF21858">
    <property type="entry name" value="DUF6914"/>
    <property type="match status" value="1"/>
</dbReference>
<protein>
    <submittedName>
        <fullName evidence="1">Uncharacterized protein</fullName>
    </submittedName>
</protein>
<keyword evidence="2" id="KW-1185">Reference proteome</keyword>